<feature type="signal peptide" evidence="1">
    <location>
        <begin position="1"/>
        <end position="20"/>
    </location>
</feature>
<dbReference type="GO" id="GO:0004622">
    <property type="term" value="F:phosphatidylcholine lysophospholipase activity"/>
    <property type="evidence" value="ECO:0007669"/>
    <property type="project" value="TreeGrafter"/>
</dbReference>
<dbReference type="InterPro" id="IPR036514">
    <property type="entry name" value="SGNH_hydro_sf"/>
</dbReference>
<dbReference type="EMBL" id="DXCO01000027">
    <property type="protein sequence ID" value="HIY78058.1"/>
    <property type="molecule type" value="Genomic_DNA"/>
</dbReference>
<evidence type="ECO:0000313" key="3">
    <source>
        <dbReference type="EMBL" id="HIY78058.1"/>
    </source>
</evidence>
<sequence length="318" mass="34532">MKRWVAVFMLLAVLSAGCLAGCGKDANDADAGEKPQTGAGSLMIEDVYLYENFPTARIYVQFGNPQYGGEVRYTYDTDLFTIENGVAVLEKTPDREKRVTVYAETEDAEAFFEVICGGIFEAGLSYTAEKLENDLHDSYRSGGLIFAGDSFFSASYWNGFSAQFEGKSAYAAGISASTAEQWRLFARRVLYPFRPAAVALHVGTNDLAGTAGVSGTVGNLCALFDELLYNLPETQFYWFTIEPRAGVSSADIQQVNGAVAEYAEKHAGLIVLDSYTLFADGDGSQKEGMFADGVHPSAEGYKVFPRLLAEAGVRIPDR</sequence>
<feature type="domain" description="SGNH hydrolase-type esterase" evidence="2">
    <location>
        <begin position="157"/>
        <end position="303"/>
    </location>
</feature>
<feature type="chain" id="PRO_5038975385" description="SGNH hydrolase-type esterase domain-containing protein" evidence="1">
    <location>
        <begin position="21"/>
        <end position="318"/>
    </location>
</feature>
<dbReference type="Proteomes" id="UP000824135">
    <property type="component" value="Unassembled WGS sequence"/>
</dbReference>
<reference evidence="3" key="1">
    <citation type="journal article" date="2021" name="PeerJ">
        <title>Extensive microbial diversity within the chicken gut microbiome revealed by metagenomics and culture.</title>
        <authorList>
            <person name="Gilroy R."/>
            <person name="Ravi A."/>
            <person name="Getino M."/>
            <person name="Pursley I."/>
            <person name="Horton D.L."/>
            <person name="Alikhan N.F."/>
            <person name="Baker D."/>
            <person name="Gharbi K."/>
            <person name="Hall N."/>
            <person name="Watson M."/>
            <person name="Adriaenssens E.M."/>
            <person name="Foster-Nyarko E."/>
            <person name="Jarju S."/>
            <person name="Secka A."/>
            <person name="Antonio M."/>
            <person name="Oren A."/>
            <person name="Chaudhuri R.R."/>
            <person name="La Ragione R."/>
            <person name="Hildebrand F."/>
            <person name="Pallen M.J."/>
        </authorList>
    </citation>
    <scope>NUCLEOTIDE SEQUENCE</scope>
    <source>
        <strain evidence="3">CHK199-9574</strain>
    </source>
</reference>
<evidence type="ECO:0000256" key="1">
    <source>
        <dbReference type="SAM" id="SignalP"/>
    </source>
</evidence>
<accession>A0A9D2CEQ6</accession>
<proteinExistence type="predicted"/>
<comment type="caution">
    <text evidence="3">The sequence shown here is derived from an EMBL/GenBank/DDBJ whole genome shotgun (WGS) entry which is preliminary data.</text>
</comment>
<dbReference type="PANTHER" id="PTHR30383">
    <property type="entry name" value="THIOESTERASE 1/PROTEASE 1/LYSOPHOSPHOLIPASE L1"/>
    <property type="match status" value="1"/>
</dbReference>
<evidence type="ECO:0000259" key="2">
    <source>
        <dbReference type="Pfam" id="PF13472"/>
    </source>
</evidence>
<reference evidence="3" key="2">
    <citation type="submission" date="2021-04" db="EMBL/GenBank/DDBJ databases">
        <authorList>
            <person name="Gilroy R."/>
        </authorList>
    </citation>
    <scope>NUCLEOTIDE SEQUENCE</scope>
    <source>
        <strain evidence="3">CHK199-9574</strain>
    </source>
</reference>
<organism evidence="3 4">
    <name type="scientific">Candidatus Borkfalkia excrementavium</name>
    <dbReference type="NCBI Taxonomy" id="2838505"/>
    <lineage>
        <taxon>Bacteria</taxon>
        <taxon>Bacillati</taxon>
        <taxon>Bacillota</taxon>
        <taxon>Clostridia</taxon>
        <taxon>Christensenellales</taxon>
        <taxon>Christensenellaceae</taxon>
        <taxon>Candidatus Borkfalkia</taxon>
    </lineage>
</organism>
<dbReference type="Gene3D" id="3.40.50.1110">
    <property type="entry name" value="SGNH hydrolase"/>
    <property type="match status" value="1"/>
</dbReference>
<dbReference type="AlphaFoldDB" id="A0A9D2CEQ6"/>
<dbReference type="PANTHER" id="PTHR30383:SF5">
    <property type="entry name" value="SGNH HYDROLASE-TYPE ESTERASE DOMAIN-CONTAINING PROTEIN"/>
    <property type="match status" value="1"/>
</dbReference>
<evidence type="ECO:0000313" key="4">
    <source>
        <dbReference type="Proteomes" id="UP000824135"/>
    </source>
</evidence>
<keyword evidence="1" id="KW-0732">Signal</keyword>
<dbReference type="InterPro" id="IPR051532">
    <property type="entry name" value="Ester_Hydrolysis_Enzymes"/>
</dbReference>
<dbReference type="SUPFAM" id="SSF52266">
    <property type="entry name" value="SGNH hydrolase"/>
    <property type="match status" value="1"/>
</dbReference>
<dbReference type="PROSITE" id="PS51257">
    <property type="entry name" value="PROKAR_LIPOPROTEIN"/>
    <property type="match status" value="1"/>
</dbReference>
<name>A0A9D2CEQ6_9FIRM</name>
<dbReference type="InterPro" id="IPR013830">
    <property type="entry name" value="SGNH_hydro"/>
</dbReference>
<protein>
    <recommendedName>
        <fullName evidence="2">SGNH hydrolase-type esterase domain-containing protein</fullName>
    </recommendedName>
</protein>
<gene>
    <name evidence="3" type="ORF">H9728_03350</name>
</gene>
<dbReference type="Pfam" id="PF13472">
    <property type="entry name" value="Lipase_GDSL_2"/>
    <property type="match status" value="1"/>
</dbReference>